<dbReference type="InterPro" id="IPR015813">
    <property type="entry name" value="Pyrv/PenolPyrv_kinase-like_dom"/>
</dbReference>
<dbReference type="Gene3D" id="2.40.33.10">
    <property type="entry name" value="PK beta-barrel domain-like"/>
    <property type="match status" value="1"/>
</dbReference>
<dbReference type="GO" id="GO:0030955">
    <property type="term" value="F:potassium ion binding"/>
    <property type="evidence" value="ECO:0007669"/>
    <property type="project" value="UniProtKB-UniRule"/>
</dbReference>
<evidence type="ECO:0000259" key="18">
    <source>
        <dbReference type="Pfam" id="PF02887"/>
    </source>
</evidence>
<dbReference type="EMBL" id="FAOO01000001">
    <property type="protein sequence ID" value="CUU00783.1"/>
    <property type="molecule type" value="Genomic_DNA"/>
</dbReference>
<evidence type="ECO:0000256" key="9">
    <source>
        <dbReference type="ARBA" id="ARBA00022741"/>
    </source>
</evidence>
<evidence type="ECO:0000313" key="19">
    <source>
        <dbReference type="EMBL" id="CUU00783.1"/>
    </source>
</evidence>
<evidence type="ECO:0000256" key="7">
    <source>
        <dbReference type="ARBA" id="ARBA00022679"/>
    </source>
</evidence>
<dbReference type="InterPro" id="IPR015795">
    <property type="entry name" value="Pyrv_Knase_C"/>
</dbReference>
<evidence type="ECO:0000256" key="15">
    <source>
        <dbReference type="NCBIfam" id="TIGR01064"/>
    </source>
</evidence>
<dbReference type="SUPFAM" id="SSF51621">
    <property type="entry name" value="Phosphoenolpyruvate/pyruvate domain"/>
    <property type="match status" value="1"/>
</dbReference>
<dbReference type="OrthoDB" id="9812123at2"/>
<comment type="pathway">
    <text evidence="3 16">Carbohydrate degradation; glycolysis; pyruvate from D-glyceraldehyde 3-phosphate: step 5/5.</text>
</comment>
<evidence type="ECO:0000313" key="20">
    <source>
        <dbReference type="Proteomes" id="UP000320623"/>
    </source>
</evidence>
<keyword evidence="7 16" id="KW-0808">Transferase</keyword>
<dbReference type="SUPFAM" id="SSF52935">
    <property type="entry name" value="PK C-terminal domain-like"/>
    <property type="match status" value="1"/>
</dbReference>
<dbReference type="PRINTS" id="PR01050">
    <property type="entry name" value="PYRUVTKNASE"/>
</dbReference>
<keyword evidence="9" id="KW-0547">Nucleotide-binding</keyword>
<proteinExistence type="inferred from homology"/>
<accession>A0A0S4MS29</accession>
<keyword evidence="8" id="KW-0479">Metal-binding</keyword>
<dbReference type="Pfam" id="PF00224">
    <property type="entry name" value="PK"/>
    <property type="match status" value="1"/>
</dbReference>
<gene>
    <name evidence="19" type="ORF">JGI1_00076</name>
</gene>
<keyword evidence="14 19" id="KW-0670">Pyruvate</keyword>
<dbReference type="STRING" id="1643428.GCA_001442855_00072"/>
<dbReference type="AlphaFoldDB" id="A0A0S4MS29"/>
<dbReference type="InterPro" id="IPR011037">
    <property type="entry name" value="Pyrv_Knase-like_insert_dom_sf"/>
</dbReference>
<evidence type="ECO:0000256" key="2">
    <source>
        <dbReference type="ARBA" id="ARBA00001958"/>
    </source>
</evidence>
<dbReference type="GO" id="GO:0004743">
    <property type="term" value="F:pyruvate kinase activity"/>
    <property type="evidence" value="ECO:0007669"/>
    <property type="project" value="UniProtKB-UniRule"/>
</dbReference>
<evidence type="ECO:0000256" key="6">
    <source>
        <dbReference type="ARBA" id="ARBA00018587"/>
    </source>
</evidence>
<dbReference type="NCBIfam" id="NF004978">
    <property type="entry name" value="PRK06354.1"/>
    <property type="match status" value="1"/>
</dbReference>
<dbReference type="EC" id="2.7.1.40" evidence="5 15"/>
<name>A0A0S4MS29_9BACT</name>
<dbReference type="NCBIfam" id="TIGR01064">
    <property type="entry name" value="pyruv_kin"/>
    <property type="match status" value="1"/>
</dbReference>
<dbReference type="Gene3D" id="3.40.1380.20">
    <property type="entry name" value="Pyruvate kinase, C-terminal domain"/>
    <property type="match status" value="1"/>
</dbReference>
<evidence type="ECO:0000256" key="13">
    <source>
        <dbReference type="ARBA" id="ARBA00023152"/>
    </source>
</evidence>
<evidence type="ECO:0000256" key="3">
    <source>
        <dbReference type="ARBA" id="ARBA00004997"/>
    </source>
</evidence>
<dbReference type="Gene3D" id="3.20.20.60">
    <property type="entry name" value="Phosphoenolpyruvate-binding domains"/>
    <property type="match status" value="1"/>
</dbReference>
<evidence type="ECO:0000256" key="11">
    <source>
        <dbReference type="ARBA" id="ARBA00022840"/>
    </source>
</evidence>
<evidence type="ECO:0000256" key="5">
    <source>
        <dbReference type="ARBA" id="ARBA00012142"/>
    </source>
</evidence>
<dbReference type="InterPro" id="IPR018209">
    <property type="entry name" value="Pyrv_Knase_AS"/>
</dbReference>
<comment type="catalytic activity">
    <reaction evidence="16">
        <text>pyruvate + ATP = phosphoenolpyruvate + ADP + H(+)</text>
        <dbReference type="Rhea" id="RHEA:18157"/>
        <dbReference type="ChEBI" id="CHEBI:15361"/>
        <dbReference type="ChEBI" id="CHEBI:15378"/>
        <dbReference type="ChEBI" id="CHEBI:30616"/>
        <dbReference type="ChEBI" id="CHEBI:58702"/>
        <dbReference type="ChEBI" id="CHEBI:456216"/>
        <dbReference type="EC" id="2.7.1.40"/>
    </reaction>
</comment>
<feature type="domain" description="Pyruvate kinase barrel" evidence="17">
    <location>
        <begin position="11"/>
        <end position="331"/>
    </location>
</feature>
<evidence type="ECO:0000256" key="8">
    <source>
        <dbReference type="ARBA" id="ARBA00022723"/>
    </source>
</evidence>
<dbReference type="FunFam" id="2.40.33.10:FF:000001">
    <property type="entry name" value="Pyruvate kinase"/>
    <property type="match status" value="1"/>
</dbReference>
<dbReference type="GO" id="GO:0000287">
    <property type="term" value="F:magnesium ion binding"/>
    <property type="evidence" value="ECO:0007669"/>
    <property type="project" value="UniProtKB-UniRule"/>
</dbReference>
<dbReference type="InterPro" id="IPR015806">
    <property type="entry name" value="Pyrv_Knase_insert_dom_sf"/>
</dbReference>
<dbReference type="PROSITE" id="PS00110">
    <property type="entry name" value="PYRUVATE_KINASE"/>
    <property type="match status" value="1"/>
</dbReference>
<dbReference type="SUPFAM" id="SSF50800">
    <property type="entry name" value="PK beta-barrel domain-like"/>
    <property type="match status" value="1"/>
</dbReference>
<protein>
    <recommendedName>
        <fullName evidence="6 15">Pyruvate kinase</fullName>
        <ecNumber evidence="5 15">2.7.1.40</ecNumber>
    </recommendedName>
</protein>
<keyword evidence="13 16" id="KW-0324">Glycolysis</keyword>
<dbReference type="GO" id="GO:0016301">
    <property type="term" value="F:kinase activity"/>
    <property type="evidence" value="ECO:0007669"/>
    <property type="project" value="UniProtKB-KW"/>
</dbReference>
<dbReference type="PANTHER" id="PTHR11817">
    <property type="entry name" value="PYRUVATE KINASE"/>
    <property type="match status" value="1"/>
</dbReference>
<reference evidence="20" key="1">
    <citation type="submission" date="2015-11" db="EMBL/GenBank/DDBJ databases">
        <authorList>
            <person name="Varghese N."/>
        </authorList>
    </citation>
    <scope>NUCLEOTIDE SEQUENCE [LARGE SCALE GENOMIC DNA]</scope>
</reference>
<keyword evidence="12 16" id="KW-0460">Magnesium</keyword>
<evidence type="ECO:0000259" key="17">
    <source>
        <dbReference type="Pfam" id="PF00224"/>
    </source>
</evidence>
<dbReference type="RefSeq" id="WP_140943893.1">
    <property type="nucleotide sequence ID" value="NZ_FAOO01000001.1"/>
</dbReference>
<comment type="cofactor">
    <cofactor evidence="2">
        <name>K(+)</name>
        <dbReference type="ChEBI" id="CHEBI:29103"/>
    </cofactor>
</comment>
<evidence type="ECO:0000256" key="14">
    <source>
        <dbReference type="ARBA" id="ARBA00023317"/>
    </source>
</evidence>
<keyword evidence="10 16" id="KW-0418">Kinase</keyword>
<dbReference type="InterPro" id="IPR001697">
    <property type="entry name" value="Pyr_Knase"/>
</dbReference>
<comment type="similarity">
    <text evidence="4 16">Belongs to the pyruvate kinase family.</text>
</comment>
<dbReference type="UniPathway" id="UPA00109">
    <property type="reaction ID" value="UER00188"/>
</dbReference>
<organism evidence="19 20">
    <name type="scientific">Candidatus Thermokryptus mobilis</name>
    <dbReference type="NCBI Taxonomy" id="1643428"/>
    <lineage>
        <taxon>Bacteria</taxon>
        <taxon>Pseudomonadati</taxon>
        <taxon>Candidatus Kryptoniota</taxon>
        <taxon>Candidatus Thermokryptus</taxon>
    </lineage>
</organism>
<evidence type="ECO:0000256" key="12">
    <source>
        <dbReference type="ARBA" id="ARBA00022842"/>
    </source>
</evidence>
<sequence length="478" mass="53017">MKKFLKEENFRRTKIVCTLGPATNTLEKIIELINAGMDIARLNFSHGDYDDHLNFINLVRKASEITGKHISILQDLQGPKIRVGRLKNEPIELKIGELIYLASEQVEGNGQIIPIQYEYIAEDVKPGDTILLDDGLIELKVIEIKSRKVKCEVVDGGLLKSHKGVNLPGVNVRIPSLTEKDVQDLKFGIENGVDMVALSFVRRKKDVLDLLSKMEEFGKTLPVIAKIERVEAIKSIDEIIDISDGIMIARGDLGVELPTEDVPILQKMLIKKANKLGKPVITATQMLESMVSNPRPTRAEATDVANAVLDGTDAVMLSSETSIGEFPIESVKMMDKIIRTAETQYKFYEPIFDPNLKLKDEVDAIGRAACLLAQQLNAKAIVTITHTGATAKAIAKYRPYVPIIALTDSEEVVKRLNLVWGVISVKIKEISETDKTIETAKEQLKESKILNKGDLVIMTAGIPLFKRGSTNMIEVEKI</sequence>
<dbReference type="Proteomes" id="UP000320623">
    <property type="component" value="Unassembled WGS sequence"/>
</dbReference>
<keyword evidence="11" id="KW-0067">ATP-binding</keyword>
<dbReference type="FunFam" id="3.20.20.60:FF:000025">
    <property type="entry name" value="Pyruvate kinase"/>
    <property type="match status" value="1"/>
</dbReference>
<comment type="cofactor">
    <cofactor evidence="1">
        <name>Mg(2+)</name>
        <dbReference type="ChEBI" id="CHEBI:18420"/>
    </cofactor>
</comment>
<dbReference type="InterPro" id="IPR040442">
    <property type="entry name" value="Pyrv_kinase-like_dom_sf"/>
</dbReference>
<feature type="domain" description="Pyruvate kinase C-terminal" evidence="18">
    <location>
        <begin position="363"/>
        <end position="475"/>
    </location>
</feature>
<dbReference type="NCBIfam" id="NF004491">
    <property type="entry name" value="PRK05826.1"/>
    <property type="match status" value="1"/>
</dbReference>
<dbReference type="InterPro" id="IPR036918">
    <property type="entry name" value="Pyrv_Knase_C_sf"/>
</dbReference>
<evidence type="ECO:0000256" key="10">
    <source>
        <dbReference type="ARBA" id="ARBA00022777"/>
    </source>
</evidence>
<dbReference type="InterPro" id="IPR015793">
    <property type="entry name" value="Pyrv_Knase_brl"/>
</dbReference>
<dbReference type="Pfam" id="PF02887">
    <property type="entry name" value="PK_C"/>
    <property type="match status" value="1"/>
</dbReference>
<evidence type="ECO:0000256" key="16">
    <source>
        <dbReference type="RuleBase" id="RU000504"/>
    </source>
</evidence>
<evidence type="ECO:0000256" key="4">
    <source>
        <dbReference type="ARBA" id="ARBA00008663"/>
    </source>
</evidence>
<dbReference type="GO" id="GO:0005524">
    <property type="term" value="F:ATP binding"/>
    <property type="evidence" value="ECO:0007669"/>
    <property type="project" value="UniProtKB-KW"/>
</dbReference>
<keyword evidence="20" id="KW-1185">Reference proteome</keyword>
<evidence type="ECO:0000256" key="1">
    <source>
        <dbReference type="ARBA" id="ARBA00001946"/>
    </source>
</evidence>